<comment type="caution">
    <text evidence="2">The sequence shown here is derived from an EMBL/GenBank/DDBJ whole genome shotgun (WGS) entry which is preliminary data.</text>
</comment>
<dbReference type="InterPro" id="IPR057136">
    <property type="entry name" value="At2g35280_TPR_dom"/>
</dbReference>
<sequence length="188" mass="20782">MEKVAATRYEASRLVQLPTELTIEIASRVAAQSEDAIVDLGNLRTTCKAMCAVRGAAEVGRRLALRRVLRRRFYLGPEYRATLITRLAAVGTSEACFRSGMCLVFGEQRGAMMPCLDPLRRAAEAGHKVAIYVLALLLHRPNSGAGDDEKAQRLMRMVEGPEAGRWRFLRRTRLVRNAAAGSFCRCGT</sequence>
<evidence type="ECO:0000313" key="2">
    <source>
        <dbReference type="EMBL" id="RLN42448.1"/>
    </source>
</evidence>
<dbReference type="InterPro" id="IPR011990">
    <property type="entry name" value="TPR-like_helical_dom_sf"/>
</dbReference>
<accession>A0A3L6TTB4</accession>
<organism evidence="2 3">
    <name type="scientific">Panicum miliaceum</name>
    <name type="common">Proso millet</name>
    <name type="synonym">Broomcorn millet</name>
    <dbReference type="NCBI Taxonomy" id="4540"/>
    <lineage>
        <taxon>Eukaryota</taxon>
        <taxon>Viridiplantae</taxon>
        <taxon>Streptophyta</taxon>
        <taxon>Embryophyta</taxon>
        <taxon>Tracheophyta</taxon>
        <taxon>Spermatophyta</taxon>
        <taxon>Magnoliopsida</taxon>
        <taxon>Liliopsida</taxon>
        <taxon>Poales</taxon>
        <taxon>Poaceae</taxon>
        <taxon>PACMAD clade</taxon>
        <taxon>Panicoideae</taxon>
        <taxon>Panicodae</taxon>
        <taxon>Paniceae</taxon>
        <taxon>Panicinae</taxon>
        <taxon>Panicum</taxon>
        <taxon>Panicum sect. Panicum</taxon>
    </lineage>
</organism>
<feature type="domain" description="At2g35280-like TPR" evidence="1">
    <location>
        <begin position="87"/>
        <end position="159"/>
    </location>
</feature>
<dbReference type="PANTHER" id="PTHR33784">
    <property type="entry name" value="OS05G0482100 PROTEIN"/>
    <property type="match status" value="1"/>
</dbReference>
<dbReference type="Proteomes" id="UP000275267">
    <property type="component" value="Unassembled WGS sequence"/>
</dbReference>
<dbReference type="PANTHER" id="PTHR33784:SF10">
    <property type="entry name" value="F-BOX PROTEIN"/>
    <property type="match status" value="1"/>
</dbReference>
<keyword evidence="3" id="KW-1185">Reference proteome</keyword>
<dbReference type="EMBL" id="PQIB02000001">
    <property type="protein sequence ID" value="RLN42448.1"/>
    <property type="molecule type" value="Genomic_DNA"/>
</dbReference>
<proteinExistence type="predicted"/>
<evidence type="ECO:0000259" key="1">
    <source>
        <dbReference type="Pfam" id="PF23310"/>
    </source>
</evidence>
<name>A0A3L6TTB4_PANMI</name>
<dbReference type="Gene3D" id="1.25.40.10">
    <property type="entry name" value="Tetratricopeptide repeat domain"/>
    <property type="match status" value="1"/>
</dbReference>
<dbReference type="OrthoDB" id="1865546at2759"/>
<evidence type="ECO:0000313" key="3">
    <source>
        <dbReference type="Proteomes" id="UP000275267"/>
    </source>
</evidence>
<dbReference type="InterPro" id="IPR040338">
    <property type="entry name" value="At1g67623-like"/>
</dbReference>
<dbReference type="AlphaFoldDB" id="A0A3L6TTB4"/>
<dbReference type="Pfam" id="PF23310">
    <property type="entry name" value="TPR_27"/>
    <property type="match status" value="1"/>
</dbReference>
<gene>
    <name evidence="2" type="ORF">C2845_PM01G48270</name>
</gene>
<reference evidence="3" key="1">
    <citation type="journal article" date="2019" name="Nat. Commun.">
        <title>The genome of broomcorn millet.</title>
        <authorList>
            <person name="Zou C."/>
            <person name="Miki D."/>
            <person name="Li D."/>
            <person name="Tang Q."/>
            <person name="Xiao L."/>
            <person name="Rajput S."/>
            <person name="Deng P."/>
            <person name="Jia W."/>
            <person name="Huang R."/>
            <person name="Zhang M."/>
            <person name="Sun Y."/>
            <person name="Hu J."/>
            <person name="Fu X."/>
            <person name="Schnable P.S."/>
            <person name="Li F."/>
            <person name="Zhang H."/>
            <person name="Feng B."/>
            <person name="Zhu X."/>
            <person name="Liu R."/>
            <person name="Schnable J.C."/>
            <person name="Zhu J.-K."/>
            <person name="Zhang H."/>
        </authorList>
    </citation>
    <scope>NUCLEOTIDE SEQUENCE [LARGE SCALE GENOMIC DNA]</scope>
</reference>
<protein>
    <recommendedName>
        <fullName evidence="1">At2g35280-like TPR domain-containing protein</fullName>
    </recommendedName>
</protein>